<dbReference type="Proteomes" id="UP001153714">
    <property type="component" value="Chromosome 10"/>
</dbReference>
<dbReference type="EMBL" id="OU893341">
    <property type="protein sequence ID" value="CAG9783332.1"/>
    <property type="molecule type" value="Genomic_DNA"/>
</dbReference>
<accession>A0A9N9W6R5</accession>
<evidence type="ECO:0000256" key="1">
    <source>
        <dbReference type="ARBA" id="ARBA00022598"/>
    </source>
</evidence>
<dbReference type="OrthoDB" id="5212574at2759"/>
<keyword evidence="5" id="KW-1185">Reference proteome</keyword>
<protein>
    <submittedName>
        <fullName evidence="4">Uncharacterized protein</fullName>
    </submittedName>
</protein>
<reference evidence="4" key="1">
    <citation type="submission" date="2021-12" db="EMBL/GenBank/DDBJ databases">
        <authorList>
            <person name="King R."/>
        </authorList>
    </citation>
    <scope>NUCLEOTIDE SEQUENCE</scope>
</reference>
<dbReference type="GO" id="GO:0004326">
    <property type="term" value="F:tetrahydrofolylpolyglutamate synthase activity"/>
    <property type="evidence" value="ECO:0007669"/>
    <property type="project" value="InterPro"/>
</dbReference>
<dbReference type="InterPro" id="IPR036615">
    <property type="entry name" value="Mur_ligase_C_dom_sf"/>
</dbReference>
<dbReference type="GO" id="GO:0005829">
    <property type="term" value="C:cytosol"/>
    <property type="evidence" value="ECO:0007669"/>
    <property type="project" value="TreeGrafter"/>
</dbReference>
<dbReference type="PANTHER" id="PTHR11136:SF5">
    <property type="entry name" value="FOLYLPOLYGLUTAMATE SYNTHASE, MITOCHONDRIAL"/>
    <property type="match status" value="1"/>
</dbReference>
<evidence type="ECO:0000313" key="4">
    <source>
        <dbReference type="EMBL" id="CAG9783332.1"/>
    </source>
</evidence>
<keyword evidence="1" id="KW-0436">Ligase</keyword>
<dbReference type="GO" id="GO:0005739">
    <property type="term" value="C:mitochondrion"/>
    <property type="evidence" value="ECO:0007669"/>
    <property type="project" value="TreeGrafter"/>
</dbReference>
<organism evidence="4 5">
    <name type="scientific">Diatraea saccharalis</name>
    <name type="common">sugarcane borer</name>
    <dbReference type="NCBI Taxonomy" id="40085"/>
    <lineage>
        <taxon>Eukaryota</taxon>
        <taxon>Metazoa</taxon>
        <taxon>Ecdysozoa</taxon>
        <taxon>Arthropoda</taxon>
        <taxon>Hexapoda</taxon>
        <taxon>Insecta</taxon>
        <taxon>Pterygota</taxon>
        <taxon>Neoptera</taxon>
        <taxon>Endopterygota</taxon>
        <taxon>Lepidoptera</taxon>
        <taxon>Glossata</taxon>
        <taxon>Ditrysia</taxon>
        <taxon>Pyraloidea</taxon>
        <taxon>Crambidae</taxon>
        <taxon>Crambinae</taxon>
        <taxon>Diatraea</taxon>
    </lineage>
</organism>
<proteinExistence type="predicted"/>
<gene>
    <name evidence="4" type="ORF">DIATSA_LOCUS1512</name>
</gene>
<evidence type="ECO:0000256" key="3">
    <source>
        <dbReference type="ARBA" id="ARBA00022840"/>
    </source>
</evidence>
<name>A0A9N9W6R5_9NEOP</name>
<evidence type="ECO:0000256" key="2">
    <source>
        <dbReference type="ARBA" id="ARBA00022741"/>
    </source>
</evidence>
<sequence length="144" mass="16306">MLNVTDRHNTNFICFRNEHKSLIFSATGDRNSEVLLNPLIDIDFKNIYFVIPTAYKRTHKHNDNYSVVEHKDLLARCHRNAETWENIKKGTNSTKITILESVSEALISIKSQNKNINRTSVLVTGSLHLVGATLSIIDPNLSST</sequence>
<dbReference type="PANTHER" id="PTHR11136">
    <property type="entry name" value="FOLYLPOLYGLUTAMATE SYNTHASE-RELATED"/>
    <property type="match status" value="1"/>
</dbReference>
<dbReference type="InterPro" id="IPR001645">
    <property type="entry name" value="Folylpolyglutamate_synth"/>
</dbReference>
<evidence type="ECO:0000313" key="5">
    <source>
        <dbReference type="Proteomes" id="UP001153714"/>
    </source>
</evidence>
<dbReference type="SUPFAM" id="SSF53244">
    <property type="entry name" value="MurD-like peptide ligases, peptide-binding domain"/>
    <property type="match status" value="1"/>
</dbReference>
<keyword evidence="3" id="KW-0067">ATP-binding</keyword>
<keyword evidence="2" id="KW-0547">Nucleotide-binding</keyword>
<dbReference type="AlphaFoldDB" id="A0A9N9W6R5"/>
<dbReference type="Gene3D" id="3.90.190.20">
    <property type="entry name" value="Mur ligase, C-terminal domain"/>
    <property type="match status" value="1"/>
</dbReference>
<reference evidence="4" key="2">
    <citation type="submission" date="2022-10" db="EMBL/GenBank/DDBJ databases">
        <authorList>
            <consortium name="ENA_rothamsted_submissions"/>
            <consortium name="culmorum"/>
            <person name="King R."/>
        </authorList>
    </citation>
    <scope>NUCLEOTIDE SEQUENCE</scope>
</reference>
<dbReference type="GO" id="GO:0005524">
    <property type="term" value="F:ATP binding"/>
    <property type="evidence" value="ECO:0007669"/>
    <property type="project" value="UniProtKB-KW"/>
</dbReference>